<protein>
    <submittedName>
        <fullName evidence="1">Uncharacterized protein</fullName>
    </submittedName>
</protein>
<organism evidence="1">
    <name type="scientific">Rhizophora mucronata</name>
    <name type="common">Asiatic mangrove</name>
    <dbReference type="NCBI Taxonomy" id="61149"/>
    <lineage>
        <taxon>Eukaryota</taxon>
        <taxon>Viridiplantae</taxon>
        <taxon>Streptophyta</taxon>
        <taxon>Embryophyta</taxon>
        <taxon>Tracheophyta</taxon>
        <taxon>Spermatophyta</taxon>
        <taxon>Magnoliopsida</taxon>
        <taxon>eudicotyledons</taxon>
        <taxon>Gunneridae</taxon>
        <taxon>Pentapetalae</taxon>
        <taxon>rosids</taxon>
        <taxon>fabids</taxon>
        <taxon>Malpighiales</taxon>
        <taxon>Rhizophoraceae</taxon>
        <taxon>Rhizophora</taxon>
    </lineage>
</organism>
<proteinExistence type="predicted"/>
<sequence>MFLLDDNPLSLACTRWSLALHLWLERVLHYGASLKVDFILVEYHQLAW</sequence>
<accession>A0A2P2N2N8</accession>
<name>A0A2P2N2N8_RHIMU</name>
<reference evidence="1" key="1">
    <citation type="submission" date="2018-02" db="EMBL/GenBank/DDBJ databases">
        <title>Rhizophora mucronata_Transcriptome.</title>
        <authorList>
            <person name="Meera S.P."/>
            <person name="Sreeshan A."/>
            <person name="Augustine A."/>
        </authorList>
    </citation>
    <scope>NUCLEOTIDE SEQUENCE</scope>
    <source>
        <tissue evidence="1">Leaf</tissue>
    </source>
</reference>
<dbReference type="AlphaFoldDB" id="A0A2P2N2N8"/>
<evidence type="ECO:0000313" key="1">
    <source>
        <dbReference type="EMBL" id="MBX36739.1"/>
    </source>
</evidence>
<dbReference type="EMBL" id="GGEC01056255">
    <property type="protein sequence ID" value="MBX36739.1"/>
    <property type="molecule type" value="Transcribed_RNA"/>
</dbReference>